<keyword evidence="3" id="KW-1185">Reference proteome</keyword>
<organism evidence="2 3">
    <name type="scientific">Pristionchus entomophagus</name>
    <dbReference type="NCBI Taxonomy" id="358040"/>
    <lineage>
        <taxon>Eukaryota</taxon>
        <taxon>Metazoa</taxon>
        <taxon>Ecdysozoa</taxon>
        <taxon>Nematoda</taxon>
        <taxon>Chromadorea</taxon>
        <taxon>Rhabditida</taxon>
        <taxon>Rhabditina</taxon>
        <taxon>Diplogasteromorpha</taxon>
        <taxon>Diplogasteroidea</taxon>
        <taxon>Neodiplogasteridae</taxon>
        <taxon>Pristionchus</taxon>
    </lineage>
</organism>
<feature type="region of interest" description="Disordered" evidence="1">
    <location>
        <begin position="90"/>
        <end position="168"/>
    </location>
</feature>
<evidence type="ECO:0000256" key="1">
    <source>
        <dbReference type="SAM" id="MobiDB-lite"/>
    </source>
</evidence>
<feature type="compositionally biased region" description="Basic and acidic residues" evidence="1">
    <location>
        <begin position="758"/>
        <end position="767"/>
    </location>
</feature>
<feature type="compositionally biased region" description="Polar residues" evidence="1">
    <location>
        <begin position="620"/>
        <end position="633"/>
    </location>
</feature>
<feature type="non-terminal residue" evidence="2">
    <location>
        <position position="1"/>
    </location>
</feature>
<feature type="region of interest" description="Disordered" evidence="1">
    <location>
        <begin position="724"/>
        <end position="809"/>
    </location>
</feature>
<dbReference type="Proteomes" id="UP001432027">
    <property type="component" value="Unassembled WGS sequence"/>
</dbReference>
<feature type="compositionally biased region" description="Polar residues" evidence="1">
    <location>
        <begin position="93"/>
        <end position="108"/>
    </location>
</feature>
<proteinExistence type="predicted"/>
<name>A0AAV5UJ02_9BILA</name>
<feature type="region of interest" description="Disordered" evidence="1">
    <location>
        <begin position="504"/>
        <end position="529"/>
    </location>
</feature>
<feature type="region of interest" description="Disordered" evidence="1">
    <location>
        <begin position="585"/>
        <end position="653"/>
    </location>
</feature>
<comment type="caution">
    <text evidence="2">The sequence shown here is derived from an EMBL/GenBank/DDBJ whole genome shotgun (WGS) entry which is preliminary data.</text>
</comment>
<dbReference type="EMBL" id="BTSX01000006">
    <property type="protein sequence ID" value="GMT06456.1"/>
    <property type="molecule type" value="Genomic_DNA"/>
</dbReference>
<feature type="compositionally biased region" description="Low complexity" evidence="1">
    <location>
        <begin position="118"/>
        <end position="139"/>
    </location>
</feature>
<feature type="compositionally biased region" description="Basic and acidic residues" evidence="1">
    <location>
        <begin position="143"/>
        <end position="156"/>
    </location>
</feature>
<feature type="compositionally biased region" description="Low complexity" evidence="1">
    <location>
        <begin position="585"/>
        <end position="615"/>
    </location>
</feature>
<feature type="compositionally biased region" description="Acidic residues" evidence="1">
    <location>
        <begin position="783"/>
        <end position="800"/>
    </location>
</feature>
<gene>
    <name evidence="2" type="ORF">PENTCL1PPCAC_28630</name>
</gene>
<sequence length="809" mass="90210">RNMDDMEMIADFNANESMADMLECVDLEDRQMFGMEPSTSGVDNILTASPPAWAGSAKIPFSPDIDYTNETEWTFENAYDLIKRDFATKESQMKSTQHAQKPSSSSKPTVPADESDSPADTSTPDSAAIPTSTSTRTSSVDSGEDHTREEASEERMQSSVTSRKSSLTEVDKKSVLWDLVVAPSSPTRKKEVEVITLTDSSETPEDQQLSMQPHPQSVQYAKQGQSMQPVQPHSMMQPAAVAGPMDAQMPPPVLPPLRPEFISIAHAQAQAHMGAHWPLSSDPNVNQKLNRYMLIGNTNIQMSPAVFRQQKVDIVKKKRKKGEKNKTLHNSRYYVPRSGGQDNEIRRKVHPSLARGTMPNQQPQQLHHVQYLHPPHRMVPPSTMRPRTPIPYDQAEIQLQELRKEFPGMIPAQRRFDDQSTGILQPSMRGPLPPTELQLQDQRLRLEQQQQPGPPGVLHHHPTMQQQPMSLQPPPQGIVQQHDVQRHPAVQQAGMSQFPPTHQQAILQQQQWHQHHAQPYQSTTQSSSQQYYHQHYPMALNDAVEGQACRVTAVPNHAFHGYQGPLYPSTQPCGIASQLAPLAGAPQQQQPYLHDFPTASSADSRAQQAAAGDAAEQPQRKSSYVSSTDNSPAEQTEQQEQELQRPGKPDDAKEWRNALGALEHAARHRSVAGNAPNYGQNGHYKREEELAQSFRIINKELEKTGEVLLPAAIVGPPWIPNYAPFAEPATQPLEGLTPQKRSSSSEEDRPRTFSVGEPEEKKKHEEEICGSGDPLTSRACFESGDEEGDVDTSEENEMDNSIERPLEEH</sequence>
<accession>A0AAV5UJ02</accession>
<dbReference type="AlphaFoldDB" id="A0AAV5UJ02"/>
<evidence type="ECO:0000313" key="2">
    <source>
        <dbReference type="EMBL" id="GMT06456.1"/>
    </source>
</evidence>
<protein>
    <submittedName>
        <fullName evidence="2">Uncharacterized protein</fullName>
    </submittedName>
</protein>
<feature type="region of interest" description="Disordered" evidence="1">
    <location>
        <begin position="449"/>
        <end position="477"/>
    </location>
</feature>
<feature type="compositionally biased region" description="Basic and acidic residues" evidence="1">
    <location>
        <begin position="642"/>
        <end position="653"/>
    </location>
</feature>
<reference evidence="2" key="1">
    <citation type="submission" date="2023-10" db="EMBL/GenBank/DDBJ databases">
        <title>Genome assembly of Pristionchus species.</title>
        <authorList>
            <person name="Yoshida K."/>
            <person name="Sommer R.J."/>
        </authorList>
    </citation>
    <scope>NUCLEOTIDE SEQUENCE</scope>
    <source>
        <strain evidence="2">RS0144</strain>
    </source>
</reference>
<evidence type="ECO:0000313" key="3">
    <source>
        <dbReference type="Proteomes" id="UP001432027"/>
    </source>
</evidence>
<feature type="compositionally biased region" description="Polar residues" evidence="1">
    <location>
        <begin position="157"/>
        <end position="168"/>
    </location>
</feature>